<evidence type="ECO:0000313" key="7">
    <source>
        <dbReference type="Proteomes" id="UP000886700"/>
    </source>
</evidence>
<evidence type="ECO:0000256" key="3">
    <source>
        <dbReference type="ARBA" id="ARBA00022989"/>
    </source>
</evidence>
<keyword evidence="7" id="KW-1185">Reference proteome</keyword>
<keyword evidence="4" id="KW-0496">Mitochondrion</keyword>
<dbReference type="PANTHER" id="PTHR16296">
    <property type="entry name" value="UNCHARACTERIZED HYPOTHALAMUS PROTEIN HT007"/>
    <property type="match status" value="1"/>
</dbReference>
<gene>
    <name evidence="8" type="primary">Tmem126b</name>
</gene>
<dbReference type="Proteomes" id="UP000886700">
    <property type="component" value="Unplaced"/>
</dbReference>
<evidence type="ECO:0000313" key="8">
    <source>
        <dbReference type="RefSeq" id="XP_040587992.1"/>
    </source>
</evidence>
<evidence type="ECO:0000256" key="1">
    <source>
        <dbReference type="ARBA" id="ARBA00004225"/>
    </source>
</evidence>
<feature type="transmembrane region" description="Helical" evidence="6">
    <location>
        <begin position="140"/>
        <end position="159"/>
    </location>
</feature>
<keyword evidence="2 6" id="KW-0812">Transmembrane</keyword>
<dbReference type="Pfam" id="PF07114">
    <property type="entry name" value="TMEM126"/>
    <property type="match status" value="1"/>
</dbReference>
<evidence type="ECO:0000256" key="5">
    <source>
        <dbReference type="ARBA" id="ARBA00023136"/>
    </source>
</evidence>
<evidence type="ECO:0000256" key="4">
    <source>
        <dbReference type="ARBA" id="ARBA00023128"/>
    </source>
</evidence>
<dbReference type="PANTHER" id="PTHR16296:SF3">
    <property type="entry name" value="COMPLEX I ASSEMBLY FACTOR TMEM126B, MITOCHONDRIAL"/>
    <property type="match status" value="1"/>
</dbReference>
<dbReference type="InterPro" id="IPR009801">
    <property type="entry name" value="TMEM126"/>
</dbReference>
<comment type="subcellular location">
    <subcellularLocation>
        <location evidence="1">Mitochondrion membrane</location>
        <topology evidence="1">Multi-pass membrane protein</topology>
    </subcellularLocation>
</comment>
<dbReference type="RefSeq" id="XP_040587992.1">
    <property type="nucleotide sequence ID" value="XM_040732058.1"/>
</dbReference>
<evidence type="ECO:0000256" key="6">
    <source>
        <dbReference type="SAM" id="Phobius"/>
    </source>
</evidence>
<feature type="transmembrane region" description="Helical" evidence="6">
    <location>
        <begin position="70"/>
        <end position="89"/>
    </location>
</feature>
<keyword evidence="5 6" id="KW-0472">Membrane</keyword>
<feature type="transmembrane region" description="Helical" evidence="6">
    <location>
        <begin position="101"/>
        <end position="120"/>
    </location>
</feature>
<dbReference type="GeneID" id="101839828"/>
<proteinExistence type="predicted"/>
<feature type="transmembrane region" description="Helical" evidence="6">
    <location>
        <begin position="180"/>
        <end position="205"/>
    </location>
</feature>
<sequence>MAASEPQACPELKDGGVVRMEAREAPQDIKMAIHIYGRLIPSLGDTKFRPIITEIIEKQLEYYQKKTVNIYGTLLFGTSSAMSGLLANIVFRNSFKVQHEALKTCVSLTILPFLSTVITYKLFVTDALHSGNLSEENCIVRSMLIGVTCGVLYPCSLAFRKNGRLAVKYHSVPLPPKGRVILYWVTLCQTGMKAMAVPLVFQVLFGFIHGSYHYALCEKLLAKPVPEE</sequence>
<accession>A0ABM2WAM7</accession>
<organism evidence="7 8">
    <name type="scientific">Mesocricetus auratus</name>
    <name type="common">Golden hamster</name>
    <dbReference type="NCBI Taxonomy" id="10036"/>
    <lineage>
        <taxon>Eukaryota</taxon>
        <taxon>Metazoa</taxon>
        <taxon>Chordata</taxon>
        <taxon>Craniata</taxon>
        <taxon>Vertebrata</taxon>
        <taxon>Euteleostomi</taxon>
        <taxon>Mammalia</taxon>
        <taxon>Eutheria</taxon>
        <taxon>Euarchontoglires</taxon>
        <taxon>Glires</taxon>
        <taxon>Rodentia</taxon>
        <taxon>Myomorpha</taxon>
        <taxon>Muroidea</taxon>
        <taxon>Cricetidae</taxon>
        <taxon>Cricetinae</taxon>
        <taxon>Mesocricetus</taxon>
    </lineage>
</organism>
<name>A0ABM2WAM7_MESAU</name>
<protein>
    <submittedName>
        <fullName evidence="8">Complex I assembly factor TMEM126B, mitochondrial isoform X1</fullName>
    </submittedName>
</protein>
<evidence type="ECO:0000256" key="2">
    <source>
        <dbReference type="ARBA" id="ARBA00022692"/>
    </source>
</evidence>
<reference evidence="8" key="1">
    <citation type="submission" date="2025-08" db="UniProtKB">
        <authorList>
            <consortium name="RefSeq"/>
        </authorList>
    </citation>
    <scope>IDENTIFICATION</scope>
    <source>
        <tissue evidence="8">Liver</tissue>
    </source>
</reference>
<keyword evidence="3 6" id="KW-1133">Transmembrane helix</keyword>